<dbReference type="PANTHER" id="PTHR34512">
    <property type="entry name" value="CELL SURFACE PROTEIN"/>
    <property type="match status" value="1"/>
</dbReference>
<dbReference type="OrthoDB" id="5173551at2"/>
<evidence type="ECO:0000313" key="4">
    <source>
        <dbReference type="Proteomes" id="UP000266260"/>
    </source>
</evidence>
<dbReference type="Proteomes" id="UP000266489">
    <property type="component" value="Unassembled WGS sequence"/>
</dbReference>
<dbReference type="InterPro" id="IPR015943">
    <property type="entry name" value="WD40/YVTN_repeat-like_dom_sf"/>
</dbReference>
<protein>
    <recommendedName>
        <fullName evidence="1">Pyrrolo-quinoline quinone repeat domain-containing protein</fullName>
    </recommendedName>
</protein>
<feature type="domain" description="Pyrrolo-quinoline quinone repeat" evidence="1">
    <location>
        <begin position="340"/>
        <end position="440"/>
    </location>
</feature>
<proteinExistence type="predicted"/>
<organism evidence="3 5">
    <name type="scientific">Candidatus Cryosericum odellii</name>
    <dbReference type="NCBI Taxonomy" id="2290917"/>
    <lineage>
        <taxon>Bacteria</taxon>
        <taxon>Pseudomonadati</taxon>
        <taxon>Caldisericota/Cryosericota group</taxon>
        <taxon>Candidatus Cryosericota</taxon>
        <taxon>Candidatus Cryosericia</taxon>
        <taxon>Candidatus Cryosericales</taxon>
        <taxon>Candidatus Cryosericaceae</taxon>
        <taxon>Candidatus Cryosericum</taxon>
    </lineage>
</organism>
<gene>
    <name evidence="3" type="ORF">SMC5_03620</name>
    <name evidence="2" type="ORF">SMC6_08145</name>
</gene>
<dbReference type="PANTHER" id="PTHR34512:SF30">
    <property type="entry name" value="OUTER MEMBRANE PROTEIN ASSEMBLY FACTOR BAMB"/>
    <property type="match status" value="1"/>
</dbReference>
<dbReference type="InterPro" id="IPR011047">
    <property type="entry name" value="Quinoprotein_ADH-like_sf"/>
</dbReference>
<dbReference type="InterPro" id="IPR018391">
    <property type="entry name" value="PQQ_b-propeller_rpt"/>
</dbReference>
<evidence type="ECO:0000313" key="3">
    <source>
        <dbReference type="EMBL" id="RIE12543.1"/>
    </source>
</evidence>
<dbReference type="EMBL" id="QXIU01000091">
    <property type="protein sequence ID" value="RIE12543.1"/>
    <property type="molecule type" value="Genomic_DNA"/>
</dbReference>
<name>A0A398DDG3_9BACT</name>
<dbReference type="SMART" id="SM00564">
    <property type="entry name" value="PQQ"/>
    <property type="match status" value="4"/>
</dbReference>
<dbReference type="SUPFAM" id="SSF50998">
    <property type="entry name" value="Quinoprotein alcohol dehydrogenase-like"/>
    <property type="match status" value="1"/>
</dbReference>
<comment type="caution">
    <text evidence="3">The sequence shown here is derived from an EMBL/GenBank/DDBJ whole genome shotgun (WGS) entry which is preliminary data.</text>
</comment>
<dbReference type="AlphaFoldDB" id="A0A398DDG3"/>
<accession>A0A398DDG3</accession>
<evidence type="ECO:0000313" key="5">
    <source>
        <dbReference type="Proteomes" id="UP000266489"/>
    </source>
</evidence>
<feature type="domain" description="Pyrrolo-quinoline quinone repeat" evidence="1">
    <location>
        <begin position="113"/>
        <end position="163"/>
    </location>
</feature>
<keyword evidence="4" id="KW-1185">Reference proteome</keyword>
<dbReference type="EMBL" id="QXIT01000144">
    <property type="protein sequence ID" value="RIE06892.1"/>
    <property type="molecule type" value="Genomic_DNA"/>
</dbReference>
<dbReference type="InterPro" id="IPR002372">
    <property type="entry name" value="PQQ_rpt_dom"/>
</dbReference>
<evidence type="ECO:0000259" key="1">
    <source>
        <dbReference type="Pfam" id="PF13360"/>
    </source>
</evidence>
<dbReference type="Pfam" id="PF13360">
    <property type="entry name" value="PQQ_2"/>
    <property type="match status" value="2"/>
</dbReference>
<reference evidence="4 5" key="1">
    <citation type="submission" date="2018-09" db="EMBL/GenBank/DDBJ databases">
        <title>Discovery and Ecogenomic Context for Candidatus Cryosericales, a Global Caldiserica Order Active in Thawing Permafrost.</title>
        <authorList>
            <person name="Martinez M.A."/>
            <person name="Woodcroft B.J."/>
            <person name="Ignacio Espinoza J.C."/>
            <person name="Zayed A."/>
            <person name="Singleton C.M."/>
            <person name="Boyd J."/>
            <person name="Li Y.-F."/>
            <person name="Purvine S."/>
            <person name="Maughan H."/>
            <person name="Hodgkins S.B."/>
            <person name="Anderson D."/>
            <person name="Sederholm M."/>
            <person name="Temperton B."/>
            <person name="Saleska S.R."/>
            <person name="Tyson G.W."/>
            <person name="Rich V.I."/>
        </authorList>
    </citation>
    <scope>NUCLEOTIDE SEQUENCE [LARGE SCALE GENOMIC DNA]</scope>
    <source>
        <strain evidence="3 5">SMC5</strain>
        <strain evidence="2 4">SMC6</strain>
    </source>
</reference>
<sequence>MHRSRRRDMNKQSWKRTWVITGLLILVLLGTVAVGLFSNIGGRTASASDSITTSDTLNKNFVDVNGLLKMPSKVTTMYSTVNINSEDGGATFLDGILYTFSDYYNGQSGVLMQAWDQETGKKLWSLGIQDWSISLASDGKHVFFYDQGVLSCLDKRTGAIVWKGVPQVASPFLFGANRNITAHINEKTHAADMLYVIGWEYESIPPQIQYEGKWITPINKQAIAQKVRNPGIWILDANTGKLLSRLDLPTLTFSSYGRSGELLCDGNTLYAGIPESTESEYPAQKSSLIAFDLRTKKLLWKKSVDGECSQLVKQGNKLIFLRNSEWIDVWQVGTSSNLVKRLWTHDSTAGQWNSFAVDSSHLYFPCGDGKLIVFDLDTGKEAWRQQFSSYKTGEIDDPTKLRDLYPIMTLTMTRDLLYVQDGGGLVAGFDPASGKRLWSKRISTVIFGQIFYRNWFILRPVDKGFLVLFDNGRVDLWK</sequence>
<dbReference type="Gene3D" id="2.130.10.10">
    <property type="entry name" value="YVTN repeat-like/Quinoprotein amine dehydrogenase"/>
    <property type="match status" value="2"/>
</dbReference>
<evidence type="ECO:0000313" key="2">
    <source>
        <dbReference type="EMBL" id="RIE06892.1"/>
    </source>
</evidence>
<accession>A0A398CVZ5</accession>
<dbReference type="Proteomes" id="UP000266260">
    <property type="component" value="Unassembled WGS sequence"/>
</dbReference>